<dbReference type="InterPro" id="IPR050272">
    <property type="entry name" value="Isochorismatase-like_hydrls"/>
</dbReference>
<accession>A0ABU0AM01</accession>
<dbReference type="PANTHER" id="PTHR43540:SF6">
    <property type="entry name" value="ISOCHORISMATASE-LIKE DOMAIN-CONTAINING PROTEIN"/>
    <property type="match status" value="1"/>
</dbReference>
<dbReference type="Gene3D" id="3.40.50.850">
    <property type="entry name" value="Isochorismatase-like"/>
    <property type="match status" value="1"/>
</dbReference>
<dbReference type="RefSeq" id="WP_307477581.1">
    <property type="nucleotide sequence ID" value="NZ_JAUSUB010000022.1"/>
</dbReference>
<dbReference type="SUPFAM" id="SSF52499">
    <property type="entry name" value="Isochorismatase-like hydrolases"/>
    <property type="match status" value="1"/>
</dbReference>
<keyword evidence="5" id="KW-1185">Reference proteome</keyword>
<sequence length="180" mass="20483">MKALLVIDVQNGIVNLGDFKEELSLIERVIKDFKENRSPVIFMRHIDESEESPMHRSSVGSELHSSLKDYADNVLEKHTPSSFFNTELSSTLEKLGVNHLFITGFETEFCCMFTAIAAFDRGYKVTFLKNAMGTGNTAETYDMQGLDINDFVGKVLKWSDAIEVLDYDKYVEKYKAEKTI</sequence>
<evidence type="ECO:0000313" key="5">
    <source>
        <dbReference type="Proteomes" id="UP001238088"/>
    </source>
</evidence>
<dbReference type="PANTHER" id="PTHR43540">
    <property type="entry name" value="PEROXYUREIDOACRYLATE/UREIDOACRYLATE AMIDOHYDROLASE-RELATED"/>
    <property type="match status" value="1"/>
</dbReference>
<evidence type="ECO:0000256" key="2">
    <source>
        <dbReference type="ARBA" id="ARBA00022801"/>
    </source>
</evidence>
<keyword evidence="2" id="KW-0378">Hydrolase</keyword>
<dbReference type="InterPro" id="IPR000868">
    <property type="entry name" value="Isochorismatase-like_dom"/>
</dbReference>
<evidence type="ECO:0000313" key="4">
    <source>
        <dbReference type="EMBL" id="MDQ0272296.1"/>
    </source>
</evidence>
<feature type="domain" description="Isochorismatase-like" evidence="3">
    <location>
        <begin position="3"/>
        <end position="153"/>
    </location>
</feature>
<name>A0ABU0AM01_9BACI</name>
<dbReference type="InterPro" id="IPR036380">
    <property type="entry name" value="Isochorismatase-like_sf"/>
</dbReference>
<dbReference type="Pfam" id="PF00857">
    <property type="entry name" value="Isochorismatase"/>
    <property type="match status" value="1"/>
</dbReference>
<protein>
    <submittedName>
        <fullName evidence="4">Nicotinamidase-related amidase</fullName>
    </submittedName>
</protein>
<gene>
    <name evidence="4" type="ORF">J2S17_004188</name>
</gene>
<evidence type="ECO:0000259" key="3">
    <source>
        <dbReference type="Pfam" id="PF00857"/>
    </source>
</evidence>
<comment type="similarity">
    <text evidence="1">Belongs to the isochorismatase family.</text>
</comment>
<evidence type="ECO:0000256" key="1">
    <source>
        <dbReference type="ARBA" id="ARBA00006336"/>
    </source>
</evidence>
<organism evidence="4 5">
    <name type="scientific">Cytobacillus purgationiresistens</name>
    <dbReference type="NCBI Taxonomy" id="863449"/>
    <lineage>
        <taxon>Bacteria</taxon>
        <taxon>Bacillati</taxon>
        <taxon>Bacillota</taxon>
        <taxon>Bacilli</taxon>
        <taxon>Bacillales</taxon>
        <taxon>Bacillaceae</taxon>
        <taxon>Cytobacillus</taxon>
    </lineage>
</organism>
<reference evidence="4 5" key="1">
    <citation type="submission" date="2023-07" db="EMBL/GenBank/DDBJ databases">
        <title>Genomic Encyclopedia of Type Strains, Phase IV (KMG-IV): sequencing the most valuable type-strain genomes for metagenomic binning, comparative biology and taxonomic classification.</title>
        <authorList>
            <person name="Goeker M."/>
        </authorList>
    </citation>
    <scope>NUCLEOTIDE SEQUENCE [LARGE SCALE GENOMIC DNA]</scope>
    <source>
        <strain evidence="4 5">DSM 23494</strain>
    </source>
</reference>
<dbReference type="EMBL" id="JAUSUB010000022">
    <property type="protein sequence ID" value="MDQ0272296.1"/>
    <property type="molecule type" value="Genomic_DNA"/>
</dbReference>
<dbReference type="Proteomes" id="UP001238088">
    <property type="component" value="Unassembled WGS sequence"/>
</dbReference>
<comment type="caution">
    <text evidence="4">The sequence shown here is derived from an EMBL/GenBank/DDBJ whole genome shotgun (WGS) entry which is preliminary data.</text>
</comment>
<proteinExistence type="inferred from homology"/>